<accession>A0A1V6S1P0</accession>
<keyword evidence="1" id="KW-0472">Membrane</keyword>
<dbReference type="Proteomes" id="UP000191518">
    <property type="component" value="Unassembled WGS sequence"/>
</dbReference>
<gene>
    <name evidence="2" type="ORF">PENVUL_c011G05554</name>
</gene>
<proteinExistence type="predicted"/>
<sequence length="451" mass="51375">MDTLQKRLGPIFAFPFSRALAPPSSPSPVHANFLELCAGGPTVDTPEDCTAYLVHVNKLSAGKWNDAWNELLHPDYTLPNSTDDFDIIIQLCSEIAQILLDHGVLSMARIIQKLEAKKVLRPAANIQSDPNAHGLAFSLIGWLLLLYVPAKKARPNEMQAAEQRIRSGLRYKVSSELVNRPLDELLRSFGDILPRREERRDSVVSSTDLEEVRVKLEVTHLNAAALKTMANIQIRWVDTLGEHLEFNPSDEKGPTVGVFKCPSFCRVYQSDSSILAIVLNKFYEDDEKPTDNFTVAKMINEVMLSYTLLFKADRKARKLYQTTERTKASLIKPKNGCKPYIDPVLDELCGNHISSSFFRFGEPVREYYDSITDFPIFKDRLRRIQDYMQGIQPNRFVSLWRDQRDLRLWYTIWMVIIFGVISIVIGLIALFLTAIQVDYAKKAYELQVSQG</sequence>
<protein>
    <submittedName>
        <fullName evidence="2">Uncharacterized protein</fullName>
    </submittedName>
</protein>
<evidence type="ECO:0000313" key="3">
    <source>
        <dbReference type="Proteomes" id="UP000191518"/>
    </source>
</evidence>
<dbReference type="AlphaFoldDB" id="A0A1V6S1P0"/>
<organism evidence="2 3">
    <name type="scientific">Penicillium vulpinum</name>
    <dbReference type="NCBI Taxonomy" id="29845"/>
    <lineage>
        <taxon>Eukaryota</taxon>
        <taxon>Fungi</taxon>
        <taxon>Dikarya</taxon>
        <taxon>Ascomycota</taxon>
        <taxon>Pezizomycotina</taxon>
        <taxon>Eurotiomycetes</taxon>
        <taxon>Eurotiomycetidae</taxon>
        <taxon>Eurotiales</taxon>
        <taxon>Aspergillaceae</taxon>
        <taxon>Penicillium</taxon>
    </lineage>
</organism>
<feature type="transmembrane region" description="Helical" evidence="1">
    <location>
        <begin position="408"/>
        <end position="435"/>
    </location>
</feature>
<keyword evidence="3" id="KW-1185">Reference proteome</keyword>
<keyword evidence="1" id="KW-0812">Transmembrane</keyword>
<name>A0A1V6S1P0_9EURO</name>
<comment type="caution">
    <text evidence="2">The sequence shown here is derived from an EMBL/GenBank/DDBJ whole genome shotgun (WGS) entry which is preliminary data.</text>
</comment>
<evidence type="ECO:0000256" key="1">
    <source>
        <dbReference type="SAM" id="Phobius"/>
    </source>
</evidence>
<evidence type="ECO:0000313" key="2">
    <source>
        <dbReference type="EMBL" id="OQE07962.1"/>
    </source>
</evidence>
<dbReference type="EMBL" id="MDYP01000011">
    <property type="protein sequence ID" value="OQE07962.1"/>
    <property type="molecule type" value="Genomic_DNA"/>
</dbReference>
<keyword evidence="1" id="KW-1133">Transmembrane helix</keyword>
<reference evidence="3" key="1">
    <citation type="journal article" date="2017" name="Nat. Microbiol.">
        <title>Global analysis of biosynthetic gene clusters reveals vast potential of secondary metabolite production in Penicillium species.</title>
        <authorList>
            <person name="Nielsen J.C."/>
            <person name="Grijseels S."/>
            <person name="Prigent S."/>
            <person name="Ji B."/>
            <person name="Dainat J."/>
            <person name="Nielsen K.F."/>
            <person name="Frisvad J.C."/>
            <person name="Workman M."/>
            <person name="Nielsen J."/>
        </authorList>
    </citation>
    <scope>NUCLEOTIDE SEQUENCE [LARGE SCALE GENOMIC DNA]</scope>
    <source>
        <strain evidence="3">IBT 29486</strain>
    </source>
</reference>
<dbReference type="OrthoDB" id="5428890at2759"/>